<dbReference type="CDD" id="cd09629">
    <property type="entry name" value="DOMON_CIL1_like"/>
    <property type="match status" value="1"/>
</dbReference>
<dbReference type="EMBL" id="CAUOFW020003162">
    <property type="protein sequence ID" value="CAK9158355.1"/>
    <property type="molecule type" value="Genomic_DNA"/>
</dbReference>
<proteinExistence type="predicted"/>
<protein>
    <recommendedName>
        <fullName evidence="9">DOMON domain-containing protein</fullName>
    </recommendedName>
</protein>
<evidence type="ECO:0000256" key="5">
    <source>
        <dbReference type="ARBA" id="ARBA00023136"/>
    </source>
</evidence>
<dbReference type="Pfam" id="PF04526">
    <property type="entry name" value="DUF568"/>
    <property type="match status" value="1"/>
</dbReference>
<feature type="region of interest" description="Disordered" evidence="6">
    <location>
        <begin position="195"/>
        <end position="218"/>
    </location>
</feature>
<feature type="compositionally biased region" description="Gly residues" evidence="6">
    <location>
        <begin position="197"/>
        <end position="206"/>
    </location>
</feature>
<keyword evidence="7" id="KW-1133">Transmembrane helix</keyword>
<comment type="caution">
    <text evidence="10">The sequence shown here is derived from an EMBL/GenBank/DDBJ whole genome shotgun (WGS) entry which is preliminary data.</text>
</comment>
<dbReference type="PANTHER" id="PTHR23130">
    <property type="entry name" value="CYTOCHROME B561 AND DOMON DOMAIN-CONTAINING PROTEIN"/>
    <property type="match status" value="1"/>
</dbReference>
<keyword evidence="5 7" id="KW-0472">Membrane</keyword>
<evidence type="ECO:0000259" key="9">
    <source>
        <dbReference type="PROSITE" id="PS50836"/>
    </source>
</evidence>
<dbReference type="AlphaFoldDB" id="A0ABC8SRA3"/>
<keyword evidence="3 8" id="KW-0732">Signal</keyword>
<name>A0ABC8SRA3_9AQUA</name>
<dbReference type="Proteomes" id="UP001642360">
    <property type="component" value="Unassembled WGS sequence"/>
</dbReference>
<feature type="transmembrane region" description="Helical" evidence="7">
    <location>
        <begin position="225"/>
        <end position="245"/>
    </location>
</feature>
<evidence type="ECO:0000256" key="7">
    <source>
        <dbReference type="SAM" id="Phobius"/>
    </source>
</evidence>
<reference evidence="10 11" key="1">
    <citation type="submission" date="2024-02" db="EMBL/GenBank/DDBJ databases">
        <authorList>
            <person name="Vignale AGUSTIN F."/>
            <person name="Sosa J E."/>
            <person name="Modenutti C."/>
        </authorList>
    </citation>
    <scope>NUCLEOTIDE SEQUENCE [LARGE SCALE GENOMIC DNA]</scope>
</reference>
<keyword evidence="11" id="KW-1185">Reference proteome</keyword>
<dbReference type="PANTHER" id="PTHR23130:SF195">
    <property type="entry name" value="CYTOCHROME B561 AND DOMON DOMAIN-CONTAINING PROTEIN"/>
    <property type="match status" value="1"/>
</dbReference>
<dbReference type="GO" id="GO:0016020">
    <property type="term" value="C:membrane"/>
    <property type="evidence" value="ECO:0007669"/>
    <property type="project" value="UniProtKB-SubCell"/>
</dbReference>
<dbReference type="InterPro" id="IPR045265">
    <property type="entry name" value="AIR12_DOMON"/>
</dbReference>
<evidence type="ECO:0000313" key="11">
    <source>
        <dbReference type="Proteomes" id="UP001642360"/>
    </source>
</evidence>
<dbReference type="InterPro" id="IPR005018">
    <property type="entry name" value="DOMON_domain"/>
</dbReference>
<accession>A0ABC8SRA3</accession>
<organism evidence="10 11">
    <name type="scientific">Ilex paraguariensis</name>
    <name type="common">yerba mate</name>
    <dbReference type="NCBI Taxonomy" id="185542"/>
    <lineage>
        <taxon>Eukaryota</taxon>
        <taxon>Viridiplantae</taxon>
        <taxon>Streptophyta</taxon>
        <taxon>Embryophyta</taxon>
        <taxon>Tracheophyta</taxon>
        <taxon>Spermatophyta</taxon>
        <taxon>Magnoliopsida</taxon>
        <taxon>eudicotyledons</taxon>
        <taxon>Gunneridae</taxon>
        <taxon>Pentapetalae</taxon>
        <taxon>asterids</taxon>
        <taxon>campanulids</taxon>
        <taxon>Aquifoliales</taxon>
        <taxon>Aquifoliaceae</taxon>
        <taxon>Ilex</taxon>
    </lineage>
</organism>
<sequence length="247" mass="25777">MASFRFSALFLGFPLLFLLISPTQSLNCSSKNFTNNILYTNCTDLPTLSSYLYWTYEPTNSSLSILFIAPPAKPTGWIAWAINPTGTGMAGSQALIAFQGSNGTMAVKTYNISSYTSVVESKLSFDVLNPRAEYSGGLMMIFATLALPKNMTTVSQVWQVGASVTTGVPMKHDFGPANLNSKGSLELVKVAQSNGTTTGGGSGGGSSNTTSGGPSGSDKAGAASMFGQSLAGFYVTLLLLASFVVGF</sequence>
<evidence type="ECO:0000256" key="3">
    <source>
        <dbReference type="ARBA" id="ARBA00022729"/>
    </source>
</evidence>
<feature type="chain" id="PRO_5044826759" description="DOMON domain-containing protein" evidence="8">
    <location>
        <begin position="26"/>
        <end position="247"/>
    </location>
</feature>
<feature type="domain" description="DOMON" evidence="9">
    <location>
        <begin position="48"/>
        <end position="161"/>
    </location>
</feature>
<evidence type="ECO:0000313" key="10">
    <source>
        <dbReference type="EMBL" id="CAK9158355.1"/>
    </source>
</evidence>
<keyword evidence="4" id="KW-0249">Electron transport</keyword>
<gene>
    <name evidence="10" type="ORF">ILEXP_LOCUS26980</name>
</gene>
<keyword evidence="2" id="KW-0813">Transport</keyword>
<comment type="subcellular location">
    <subcellularLocation>
        <location evidence="1">Membrane</location>
    </subcellularLocation>
</comment>
<evidence type="ECO:0000256" key="1">
    <source>
        <dbReference type="ARBA" id="ARBA00004370"/>
    </source>
</evidence>
<feature type="signal peptide" evidence="8">
    <location>
        <begin position="1"/>
        <end position="25"/>
    </location>
</feature>
<evidence type="ECO:0000256" key="8">
    <source>
        <dbReference type="SAM" id="SignalP"/>
    </source>
</evidence>
<evidence type="ECO:0000256" key="4">
    <source>
        <dbReference type="ARBA" id="ARBA00022982"/>
    </source>
</evidence>
<evidence type="ECO:0000256" key="2">
    <source>
        <dbReference type="ARBA" id="ARBA00022448"/>
    </source>
</evidence>
<evidence type="ECO:0000256" key="6">
    <source>
        <dbReference type="SAM" id="MobiDB-lite"/>
    </source>
</evidence>
<keyword evidence="7" id="KW-0812">Transmembrane</keyword>
<dbReference type="PROSITE" id="PS50836">
    <property type="entry name" value="DOMON"/>
    <property type="match status" value="1"/>
</dbReference>